<feature type="transmembrane region" description="Helical" evidence="2">
    <location>
        <begin position="24"/>
        <end position="44"/>
    </location>
</feature>
<name>A0A160T385_9CHLR</name>
<reference evidence="3" key="1">
    <citation type="submission" date="2016-01" db="EMBL/GenBank/DDBJ databases">
        <authorList>
            <person name="Mcilroy J.S."/>
            <person name="Karst M S."/>
            <person name="Albertsen M."/>
        </authorList>
    </citation>
    <scope>NUCLEOTIDE SEQUENCE</scope>
    <source>
        <strain evidence="3">Cfx-K</strain>
    </source>
</reference>
<sequence length="75" mass="8501">MTKKAAPPAAPKEEPSPPTDNRWYWIRTALITVLTFAVVMWYAYPARGNVAILWAGGLAAAILAYFVFSYYKLYR</sequence>
<feature type="transmembrane region" description="Helical" evidence="2">
    <location>
        <begin position="51"/>
        <end position="71"/>
    </location>
</feature>
<evidence type="ECO:0000256" key="1">
    <source>
        <dbReference type="SAM" id="MobiDB-lite"/>
    </source>
</evidence>
<organism evidence="3 4">
    <name type="scientific">Candidatus Promineifilum breve</name>
    <dbReference type="NCBI Taxonomy" id="1806508"/>
    <lineage>
        <taxon>Bacteria</taxon>
        <taxon>Bacillati</taxon>
        <taxon>Chloroflexota</taxon>
        <taxon>Ardenticatenia</taxon>
        <taxon>Candidatus Promineifilales</taxon>
        <taxon>Candidatus Promineifilaceae</taxon>
        <taxon>Candidatus Promineifilum</taxon>
    </lineage>
</organism>
<accession>A0A160T385</accession>
<proteinExistence type="predicted"/>
<dbReference type="KEGG" id="pbf:CFX0092_A1891"/>
<dbReference type="RefSeq" id="WP_095043214.1">
    <property type="nucleotide sequence ID" value="NZ_LN890655.1"/>
</dbReference>
<protein>
    <submittedName>
        <fullName evidence="3">Uncharacterized protein</fullName>
    </submittedName>
</protein>
<dbReference type="Proteomes" id="UP000215027">
    <property type="component" value="Chromosome I"/>
</dbReference>
<keyword evidence="2" id="KW-0472">Membrane</keyword>
<keyword evidence="2" id="KW-1133">Transmembrane helix</keyword>
<dbReference type="EMBL" id="LN890655">
    <property type="protein sequence ID" value="CUS03769.2"/>
    <property type="molecule type" value="Genomic_DNA"/>
</dbReference>
<keyword evidence="4" id="KW-1185">Reference proteome</keyword>
<feature type="region of interest" description="Disordered" evidence="1">
    <location>
        <begin position="1"/>
        <end position="20"/>
    </location>
</feature>
<gene>
    <name evidence="3" type="ORF">CFX0092_A1891</name>
</gene>
<evidence type="ECO:0000256" key="2">
    <source>
        <dbReference type="SAM" id="Phobius"/>
    </source>
</evidence>
<keyword evidence="2" id="KW-0812">Transmembrane</keyword>
<evidence type="ECO:0000313" key="3">
    <source>
        <dbReference type="EMBL" id="CUS03769.2"/>
    </source>
</evidence>
<dbReference type="AlphaFoldDB" id="A0A160T385"/>
<evidence type="ECO:0000313" key="4">
    <source>
        <dbReference type="Proteomes" id="UP000215027"/>
    </source>
</evidence>